<accession>A0ABY5AIR5</accession>
<feature type="compositionally biased region" description="Polar residues" evidence="3">
    <location>
        <begin position="119"/>
        <end position="130"/>
    </location>
</feature>
<evidence type="ECO:0000259" key="5">
    <source>
        <dbReference type="PROSITE" id="PS50106"/>
    </source>
</evidence>
<evidence type="ECO:0000256" key="3">
    <source>
        <dbReference type="SAM" id="MobiDB-lite"/>
    </source>
</evidence>
<dbReference type="Gene3D" id="2.40.10.120">
    <property type="match status" value="1"/>
</dbReference>
<gene>
    <name evidence="6" type="ORF">NG665_01230</name>
</gene>
<organism evidence="6 7">
    <name type="scientific">Arcanobacterium pinnipediorum</name>
    <dbReference type="NCBI Taxonomy" id="1503041"/>
    <lineage>
        <taxon>Bacteria</taxon>
        <taxon>Bacillati</taxon>
        <taxon>Actinomycetota</taxon>
        <taxon>Actinomycetes</taxon>
        <taxon>Actinomycetales</taxon>
        <taxon>Actinomycetaceae</taxon>
        <taxon>Arcanobacterium</taxon>
    </lineage>
</organism>
<proteinExistence type="predicted"/>
<dbReference type="Pfam" id="PF13180">
    <property type="entry name" value="PDZ_2"/>
    <property type="match status" value="1"/>
</dbReference>
<dbReference type="Proteomes" id="UP001056109">
    <property type="component" value="Chromosome"/>
</dbReference>
<keyword evidence="4" id="KW-1133">Transmembrane helix</keyword>
<dbReference type="RefSeq" id="WP_252673512.1">
    <property type="nucleotide sequence ID" value="NZ_CP099547.1"/>
</dbReference>
<evidence type="ECO:0000313" key="6">
    <source>
        <dbReference type="EMBL" id="USR79646.1"/>
    </source>
</evidence>
<evidence type="ECO:0000256" key="1">
    <source>
        <dbReference type="ARBA" id="ARBA00022670"/>
    </source>
</evidence>
<dbReference type="Gene3D" id="2.30.42.10">
    <property type="match status" value="1"/>
</dbReference>
<dbReference type="PROSITE" id="PS50106">
    <property type="entry name" value="PDZ"/>
    <property type="match status" value="1"/>
</dbReference>
<evidence type="ECO:0000256" key="4">
    <source>
        <dbReference type="SAM" id="Phobius"/>
    </source>
</evidence>
<sequence length="499" mass="51781">MEEHNMPRPGMDNSGDLGGGDQVQPHLPAGQFPQPELDHGDTPKPAQAEMGISGSDVHQPLNDFDPQPEMTPVSQPATGAYPSQIPQGEAGQTQWASAQPWQQPGSGGSFGHYVPASLPDSQSDAGPQSRSKSRPGWSALIVASVIAAMVGGGIGIGAQDFVKYPGPRAATMITEENTTGKTQLVESSAPAPDWAAVAQEVGATVVSLDVTTDTGQSQGSGVIIDDRGHILTNNHVVDDATELYVMFSDGRVYEGDIVGTDKATDLAVVKIKDAPSDLAVAHLGESSMLRVGQSVAAIGNPMGLDSTLTTGVISALDRPTQADRGGDVVTNAIQIDAAINPGNSGGPVFDQRGQVIGIASSIITVKTSFSGQGGGSIGLGFAIPIDLAKNIASQLIEKGHAEHAFLGITISNGLANFDGARRTAATVKTVEPGTPADKAGLREGDNIVEVDGRKVSTATALTGYVRQYRAGDMLNLKFERDGELLEVDVMLSAREDPRR</sequence>
<feature type="region of interest" description="Disordered" evidence="3">
    <location>
        <begin position="1"/>
        <end position="134"/>
    </location>
</feature>
<dbReference type="SUPFAM" id="SSF50494">
    <property type="entry name" value="Trypsin-like serine proteases"/>
    <property type="match status" value="1"/>
</dbReference>
<evidence type="ECO:0000313" key="7">
    <source>
        <dbReference type="Proteomes" id="UP001056109"/>
    </source>
</evidence>
<keyword evidence="7" id="KW-1185">Reference proteome</keyword>
<feature type="compositionally biased region" description="Polar residues" evidence="3">
    <location>
        <begin position="84"/>
        <end position="104"/>
    </location>
</feature>
<keyword evidence="4" id="KW-0472">Membrane</keyword>
<dbReference type="InterPro" id="IPR036034">
    <property type="entry name" value="PDZ_sf"/>
</dbReference>
<name>A0ABY5AIR5_9ACTO</name>
<dbReference type="InterPro" id="IPR051201">
    <property type="entry name" value="Chloro_Bact_Ser_Proteases"/>
</dbReference>
<keyword evidence="1" id="KW-0645">Protease</keyword>
<dbReference type="PRINTS" id="PR00834">
    <property type="entry name" value="PROTEASES2C"/>
</dbReference>
<dbReference type="PANTHER" id="PTHR43343">
    <property type="entry name" value="PEPTIDASE S12"/>
    <property type="match status" value="1"/>
</dbReference>
<evidence type="ECO:0000256" key="2">
    <source>
        <dbReference type="ARBA" id="ARBA00022801"/>
    </source>
</evidence>
<dbReference type="InterPro" id="IPR001478">
    <property type="entry name" value="PDZ"/>
</dbReference>
<dbReference type="InterPro" id="IPR009003">
    <property type="entry name" value="Peptidase_S1_PA"/>
</dbReference>
<dbReference type="EMBL" id="CP099547">
    <property type="protein sequence ID" value="USR79646.1"/>
    <property type="molecule type" value="Genomic_DNA"/>
</dbReference>
<dbReference type="Pfam" id="PF13365">
    <property type="entry name" value="Trypsin_2"/>
    <property type="match status" value="1"/>
</dbReference>
<feature type="domain" description="PDZ" evidence="5">
    <location>
        <begin position="384"/>
        <end position="482"/>
    </location>
</feature>
<dbReference type="CDD" id="cd06779">
    <property type="entry name" value="cpPDZ_Deg_HtrA-like"/>
    <property type="match status" value="1"/>
</dbReference>
<keyword evidence="2" id="KW-0378">Hydrolase</keyword>
<dbReference type="SUPFAM" id="SSF50156">
    <property type="entry name" value="PDZ domain-like"/>
    <property type="match status" value="1"/>
</dbReference>
<dbReference type="InterPro" id="IPR001940">
    <property type="entry name" value="Peptidase_S1C"/>
</dbReference>
<protein>
    <submittedName>
        <fullName evidence="6">Trypsin-like peptidase domain-containing protein</fullName>
    </submittedName>
</protein>
<reference evidence="6" key="1">
    <citation type="submission" date="2022-06" db="EMBL/GenBank/DDBJ databases">
        <title>Complete Genome Sequence of Arcanobacterium pinnipediorum strain DSM 28752 isolated from a harbour seal.</title>
        <authorList>
            <person name="Borowiak M."/>
            <person name="Kreitlow A."/>
            <person name="Alssahen M."/>
            <person name="Malorny B."/>
            <person name="Laemmler C."/>
            <person name="Prenger-Berninghoff E."/>
            <person name="Siebert U."/>
            <person name="Ploetz M."/>
            <person name="Abdulmawjood A."/>
        </authorList>
    </citation>
    <scope>NUCLEOTIDE SEQUENCE</scope>
    <source>
        <strain evidence="6">DSM 28752</strain>
    </source>
</reference>
<keyword evidence="4" id="KW-0812">Transmembrane</keyword>
<feature type="transmembrane region" description="Helical" evidence="4">
    <location>
        <begin position="137"/>
        <end position="158"/>
    </location>
</feature>
<dbReference type="PANTHER" id="PTHR43343:SF3">
    <property type="entry name" value="PROTEASE DO-LIKE 8, CHLOROPLASTIC"/>
    <property type="match status" value="1"/>
</dbReference>
<dbReference type="SMART" id="SM00228">
    <property type="entry name" value="PDZ"/>
    <property type="match status" value="1"/>
</dbReference>